<organism evidence="3 4">
    <name type="scientific">Malassezia pachydermatis</name>
    <dbReference type="NCBI Taxonomy" id="77020"/>
    <lineage>
        <taxon>Eukaryota</taxon>
        <taxon>Fungi</taxon>
        <taxon>Dikarya</taxon>
        <taxon>Basidiomycota</taxon>
        <taxon>Ustilaginomycotina</taxon>
        <taxon>Malasseziomycetes</taxon>
        <taxon>Malasseziales</taxon>
        <taxon>Malasseziaceae</taxon>
        <taxon>Malassezia</taxon>
    </lineage>
</organism>
<keyword evidence="4" id="KW-1185">Reference proteome</keyword>
<sequence>MDKENTEPFVAPQTPHAVRKRNAALNDTNAAPKRVQRTYKSQHPSAIPFQPSHRNPMSPMHGLLDHIESLSLDPHTRERIVGMHKQASAAPPIAHRRRSILRWLRTSRRTATQRMTPSACAYRLRIPAKQLPLEPVRQLRVALASESPAWVHGFLSCGGYQCLLARLGELLSMEWREEQHDDMLLYEILRCMVALGSSEEGLRAMVSQAPAPYEQLMVSLLTGRLPSDLNTRRMVIVLLAQLLPQTMPTDVLAQRIVHTVPVNEAPCVEAASGKHDGAVFAAMLLHTNRPAALASKVDFLQRPSDHKPLRALVAQLHRICSEFFWIFCHKENKAWDWETLDLKTVMAPQVPSGMTGSVEWEAILYVETTLRLLNGITHSFLSTHPAAARVWMQELDEANLDQVLEALQLASQAYYTAMHAELAHFYALRRQVDTTAASSALPLATAAPPSVASEASQPPKASPVPHQAPSFFSPMSLPVSRPASSMSFDMPKPRASSHGTVTRVRHVSVERVSIPITPRIPSTTMSQTVTPPRDPLCDIDLTPIRF</sequence>
<feature type="region of interest" description="Disordered" evidence="1">
    <location>
        <begin position="1"/>
        <end position="32"/>
    </location>
</feature>
<proteinExistence type="predicted"/>
<evidence type="ECO:0000256" key="1">
    <source>
        <dbReference type="SAM" id="MobiDB-lite"/>
    </source>
</evidence>
<dbReference type="InterPro" id="IPR011989">
    <property type="entry name" value="ARM-like"/>
</dbReference>
<dbReference type="GO" id="GO:0003779">
    <property type="term" value="F:actin binding"/>
    <property type="evidence" value="ECO:0007669"/>
    <property type="project" value="InterPro"/>
</dbReference>
<dbReference type="InterPro" id="IPR010473">
    <property type="entry name" value="GTPase-bd"/>
</dbReference>
<evidence type="ECO:0000259" key="2">
    <source>
        <dbReference type="SMART" id="SM01140"/>
    </source>
</evidence>
<gene>
    <name evidence="3" type="ORF">Malapachy_0082</name>
</gene>
<dbReference type="SMART" id="SM01140">
    <property type="entry name" value="Drf_GBD"/>
    <property type="match status" value="1"/>
</dbReference>
<dbReference type="Proteomes" id="UP000037751">
    <property type="component" value="Unassembled WGS sequence"/>
</dbReference>
<feature type="domain" description="Formin GTPase-binding" evidence="2">
    <location>
        <begin position="88"/>
        <end position="244"/>
    </location>
</feature>
<name>A0A0N0RS14_9BASI</name>
<feature type="region of interest" description="Disordered" evidence="1">
    <location>
        <begin position="449"/>
        <end position="468"/>
    </location>
</feature>
<dbReference type="InterPro" id="IPR016024">
    <property type="entry name" value="ARM-type_fold"/>
</dbReference>
<feature type="region of interest" description="Disordered" evidence="1">
    <location>
        <begin position="483"/>
        <end position="502"/>
    </location>
</feature>
<dbReference type="AlphaFoldDB" id="A0A0N0RS14"/>
<evidence type="ECO:0000313" key="3">
    <source>
        <dbReference type="EMBL" id="KOS13379.1"/>
    </source>
</evidence>
<dbReference type="GO" id="GO:0030036">
    <property type="term" value="P:actin cytoskeleton organization"/>
    <property type="evidence" value="ECO:0007669"/>
    <property type="project" value="InterPro"/>
</dbReference>
<accession>A0A0N0RS14</accession>
<dbReference type="OrthoDB" id="2155261at2759"/>
<dbReference type="RefSeq" id="XP_017991011.1">
    <property type="nucleotide sequence ID" value="XM_018134615.1"/>
</dbReference>
<dbReference type="GO" id="GO:0031267">
    <property type="term" value="F:small GTPase binding"/>
    <property type="evidence" value="ECO:0007669"/>
    <property type="project" value="InterPro"/>
</dbReference>
<protein>
    <recommendedName>
        <fullName evidence="2">Formin GTPase-binding domain-containing protein</fullName>
    </recommendedName>
</protein>
<reference evidence="3 4" key="1">
    <citation type="submission" date="2015-07" db="EMBL/GenBank/DDBJ databases">
        <title>Draft Genome Sequence of Malassezia furfur CBS1878 and Malassezia pachydermatis CBS1879.</title>
        <authorList>
            <person name="Triana S."/>
            <person name="Ohm R."/>
            <person name="Gonzalez A."/>
            <person name="DeCock H."/>
            <person name="Restrepo S."/>
            <person name="Celis A."/>
        </authorList>
    </citation>
    <scope>NUCLEOTIDE SEQUENCE [LARGE SCALE GENOMIC DNA]</scope>
    <source>
        <strain evidence="3 4">CBS 1879</strain>
    </source>
</reference>
<dbReference type="VEuPathDB" id="FungiDB:Malapachy_0082"/>
<dbReference type="EMBL" id="LGAV01000006">
    <property type="protein sequence ID" value="KOS13379.1"/>
    <property type="molecule type" value="Genomic_DNA"/>
</dbReference>
<dbReference type="GeneID" id="28726490"/>
<dbReference type="SUPFAM" id="SSF48371">
    <property type="entry name" value="ARM repeat"/>
    <property type="match status" value="1"/>
</dbReference>
<comment type="caution">
    <text evidence="3">The sequence shown here is derived from an EMBL/GenBank/DDBJ whole genome shotgun (WGS) entry which is preliminary data.</text>
</comment>
<dbReference type="Gene3D" id="1.25.10.10">
    <property type="entry name" value="Leucine-rich Repeat Variant"/>
    <property type="match status" value="1"/>
</dbReference>
<dbReference type="Pfam" id="PF06371">
    <property type="entry name" value="Drf_GBD"/>
    <property type="match status" value="1"/>
</dbReference>
<evidence type="ECO:0000313" key="4">
    <source>
        <dbReference type="Proteomes" id="UP000037751"/>
    </source>
</evidence>